<evidence type="ECO:0000313" key="2">
    <source>
        <dbReference type="Proteomes" id="UP000266841"/>
    </source>
</evidence>
<sequence>PPLSKKAIKKRTIRRVRFELTHPKILELESSALDHSAIHAFLHQSLRHSTRFERAHPKILELESSALDHSATNAYCIWAKIYSSGISTSPSSIPAWASVDLKQPSMHHQFDVEWDLNPRIRRYSNLSRAP</sequence>
<keyword evidence="2" id="KW-1185">Reference proteome</keyword>
<protein>
    <submittedName>
        <fullName evidence="1">Uncharacterized protein</fullName>
    </submittedName>
</protein>
<name>K0S7Z8_THAOC</name>
<feature type="non-terminal residue" evidence="1">
    <location>
        <position position="1"/>
    </location>
</feature>
<reference evidence="1 2" key="1">
    <citation type="journal article" date="2012" name="Genome Biol.">
        <title>Genome and low-iron response of an oceanic diatom adapted to chronic iron limitation.</title>
        <authorList>
            <person name="Lommer M."/>
            <person name="Specht M."/>
            <person name="Roy A.S."/>
            <person name="Kraemer L."/>
            <person name="Andreson R."/>
            <person name="Gutowska M.A."/>
            <person name="Wolf J."/>
            <person name="Bergner S.V."/>
            <person name="Schilhabel M.B."/>
            <person name="Klostermeier U.C."/>
            <person name="Beiko R.G."/>
            <person name="Rosenstiel P."/>
            <person name="Hippler M."/>
            <person name="Laroche J."/>
        </authorList>
    </citation>
    <scope>NUCLEOTIDE SEQUENCE [LARGE SCALE GENOMIC DNA]</scope>
    <source>
        <strain evidence="1 2">CCMP1005</strain>
    </source>
</reference>
<gene>
    <name evidence="1" type="ORF">THAOC_25373</name>
</gene>
<dbReference type="EMBL" id="AGNL01034989">
    <property type="protein sequence ID" value="EJK54952.1"/>
    <property type="molecule type" value="Genomic_DNA"/>
</dbReference>
<comment type="caution">
    <text evidence="1">The sequence shown here is derived from an EMBL/GenBank/DDBJ whole genome shotgun (WGS) entry which is preliminary data.</text>
</comment>
<organism evidence="1 2">
    <name type="scientific">Thalassiosira oceanica</name>
    <name type="common">Marine diatom</name>
    <dbReference type="NCBI Taxonomy" id="159749"/>
    <lineage>
        <taxon>Eukaryota</taxon>
        <taxon>Sar</taxon>
        <taxon>Stramenopiles</taxon>
        <taxon>Ochrophyta</taxon>
        <taxon>Bacillariophyta</taxon>
        <taxon>Coscinodiscophyceae</taxon>
        <taxon>Thalassiosirophycidae</taxon>
        <taxon>Thalassiosirales</taxon>
        <taxon>Thalassiosiraceae</taxon>
        <taxon>Thalassiosira</taxon>
    </lineage>
</organism>
<dbReference type="AlphaFoldDB" id="K0S7Z8"/>
<dbReference type="Proteomes" id="UP000266841">
    <property type="component" value="Unassembled WGS sequence"/>
</dbReference>
<evidence type="ECO:0000313" key="1">
    <source>
        <dbReference type="EMBL" id="EJK54952.1"/>
    </source>
</evidence>
<proteinExistence type="predicted"/>
<accession>K0S7Z8</accession>